<keyword evidence="1" id="KW-0812">Transmembrane</keyword>
<evidence type="ECO:0008006" key="4">
    <source>
        <dbReference type="Google" id="ProtNLM"/>
    </source>
</evidence>
<evidence type="ECO:0000256" key="1">
    <source>
        <dbReference type="SAM" id="Phobius"/>
    </source>
</evidence>
<evidence type="ECO:0000313" key="3">
    <source>
        <dbReference type="Proteomes" id="UP001285855"/>
    </source>
</evidence>
<keyword evidence="1" id="KW-0472">Membrane</keyword>
<feature type="transmembrane region" description="Helical" evidence="1">
    <location>
        <begin position="75"/>
        <end position="92"/>
    </location>
</feature>
<protein>
    <recommendedName>
        <fullName evidence="4">DUF4386 domain-containing protein</fullName>
    </recommendedName>
</protein>
<dbReference type="Proteomes" id="UP001285855">
    <property type="component" value="Unassembled WGS sequence"/>
</dbReference>
<dbReference type="RefSeq" id="WP_320556462.1">
    <property type="nucleotide sequence ID" value="NZ_JAXDAE010000013.1"/>
</dbReference>
<reference evidence="2 3" key="1">
    <citation type="submission" date="2023-11" db="EMBL/GenBank/DDBJ databases">
        <title>Winogradskyella pelagius sp. nov., isolated from coastal sediment.</title>
        <authorList>
            <person name="Li F."/>
        </authorList>
    </citation>
    <scope>NUCLEOTIDE SEQUENCE [LARGE SCALE GENOMIC DNA]</scope>
    <source>
        <strain evidence="2 3">KCTC 23502</strain>
    </source>
</reference>
<feature type="transmembrane region" description="Helical" evidence="1">
    <location>
        <begin position="112"/>
        <end position="132"/>
    </location>
</feature>
<comment type="caution">
    <text evidence="2">The sequence shown here is derived from an EMBL/GenBank/DDBJ whole genome shotgun (WGS) entry which is preliminary data.</text>
</comment>
<name>A0ABU5EPE0_9FLAO</name>
<gene>
    <name evidence="2" type="ORF">SNF14_12250</name>
</gene>
<proteinExistence type="predicted"/>
<sequence length="197" mass="22411">MKLAKLFWSAGTLLINFVIGYYVYLQSKAPENVAERYQYLNDNWAAYGGMWKAEFLLMALITVSAFYFALNTRKLSWVIVSVGQLITLMTYPVMLGGYRNTPLEIAEMANEIATVVFVFGNLVLFGGLFLLYLKDKYLKAWLRVLAYAISGFMAIIFSIVFAGFMTWQQAMIVAPLVNILYLINAFYGLKIKAHPEE</sequence>
<accession>A0ABU5EPE0</accession>
<keyword evidence="3" id="KW-1185">Reference proteome</keyword>
<feature type="transmembrane region" description="Helical" evidence="1">
    <location>
        <begin position="44"/>
        <end position="68"/>
    </location>
</feature>
<evidence type="ECO:0000313" key="2">
    <source>
        <dbReference type="EMBL" id="MDY2588113.1"/>
    </source>
</evidence>
<feature type="transmembrane region" description="Helical" evidence="1">
    <location>
        <begin position="7"/>
        <end position="24"/>
    </location>
</feature>
<keyword evidence="1" id="KW-1133">Transmembrane helix</keyword>
<dbReference type="EMBL" id="JAXDAE010000013">
    <property type="protein sequence ID" value="MDY2588113.1"/>
    <property type="molecule type" value="Genomic_DNA"/>
</dbReference>
<organism evidence="2 3">
    <name type="scientific">Winogradskyella aquimaris</name>
    <dbReference type="NCBI Taxonomy" id="864074"/>
    <lineage>
        <taxon>Bacteria</taxon>
        <taxon>Pseudomonadati</taxon>
        <taxon>Bacteroidota</taxon>
        <taxon>Flavobacteriia</taxon>
        <taxon>Flavobacteriales</taxon>
        <taxon>Flavobacteriaceae</taxon>
        <taxon>Winogradskyella</taxon>
    </lineage>
</organism>
<feature type="transmembrane region" description="Helical" evidence="1">
    <location>
        <begin position="170"/>
        <end position="189"/>
    </location>
</feature>
<feature type="transmembrane region" description="Helical" evidence="1">
    <location>
        <begin position="144"/>
        <end position="164"/>
    </location>
</feature>